<dbReference type="EMBL" id="QPMH01000002">
    <property type="protein sequence ID" value="RDD63287.1"/>
    <property type="molecule type" value="Genomic_DNA"/>
</dbReference>
<dbReference type="AlphaFoldDB" id="A0A369TGM6"/>
<proteinExistence type="predicted"/>
<dbReference type="InterPro" id="IPR006311">
    <property type="entry name" value="TAT_signal"/>
</dbReference>
<protein>
    <recommendedName>
        <fullName evidence="4">Tat pathway signal protein</fullName>
    </recommendedName>
</protein>
<feature type="chain" id="PRO_5016629289" description="Tat pathway signal protein" evidence="1">
    <location>
        <begin position="33"/>
        <end position="138"/>
    </location>
</feature>
<accession>A0A369TGM6</accession>
<reference evidence="2 3" key="1">
    <citation type="submission" date="2018-07" db="EMBL/GenBank/DDBJ databases">
        <title>Venubactetium sediminum gen. nov., sp. nov., isolated from a marine solar saltern.</title>
        <authorList>
            <person name="Wang S."/>
        </authorList>
    </citation>
    <scope>NUCLEOTIDE SEQUENCE [LARGE SCALE GENOMIC DNA]</scope>
    <source>
        <strain evidence="2 3">WD2A32</strain>
    </source>
</reference>
<feature type="signal peptide" evidence="1">
    <location>
        <begin position="1"/>
        <end position="32"/>
    </location>
</feature>
<name>A0A369TGM6_9PROT</name>
<evidence type="ECO:0000313" key="2">
    <source>
        <dbReference type="EMBL" id="RDD63287.1"/>
    </source>
</evidence>
<evidence type="ECO:0008006" key="4">
    <source>
        <dbReference type="Google" id="ProtNLM"/>
    </source>
</evidence>
<evidence type="ECO:0000256" key="1">
    <source>
        <dbReference type="SAM" id="SignalP"/>
    </source>
</evidence>
<gene>
    <name evidence="2" type="ORF">DRB17_02205</name>
</gene>
<comment type="caution">
    <text evidence="2">The sequence shown here is derived from an EMBL/GenBank/DDBJ whole genome shotgun (WGS) entry which is preliminary data.</text>
</comment>
<evidence type="ECO:0000313" key="3">
    <source>
        <dbReference type="Proteomes" id="UP000253941"/>
    </source>
</evidence>
<dbReference type="RefSeq" id="WP_114580543.1">
    <property type="nucleotide sequence ID" value="NZ_QPMH01000002.1"/>
</dbReference>
<keyword evidence="3" id="KW-1185">Reference proteome</keyword>
<organism evidence="2 3">
    <name type="scientific">Ferruginivarius sediminum</name>
    <dbReference type="NCBI Taxonomy" id="2661937"/>
    <lineage>
        <taxon>Bacteria</taxon>
        <taxon>Pseudomonadati</taxon>
        <taxon>Pseudomonadota</taxon>
        <taxon>Alphaproteobacteria</taxon>
        <taxon>Rhodospirillales</taxon>
        <taxon>Rhodospirillaceae</taxon>
        <taxon>Ferruginivarius</taxon>
    </lineage>
</organism>
<dbReference type="PROSITE" id="PS51318">
    <property type="entry name" value="TAT"/>
    <property type="match status" value="1"/>
</dbReference>
<sequence>MNKARSLEARRSVLTGLAALAGSGVMTSPANAAQTGSEWACDNAALGPNDVILFDLMTQARRLRADWQAGTHDSASVTALAALLVQISLTPADSVHGVLSKLRSSLRDDELFDPTRLCIEGRMAGSIVDDIISLSAHF</sequence>
<dbReference type="Proteomes" id="UP000253941">
    <property type="component" value="Unassembled WGS sequence"/>
</dbReference>
<keyword evidence="1" id="KW-0732">Signal</keyword>